<dbReference type="CDD" id="cd23994">
    <property type="entry name" value="Seipin_Sei1_like"/>
    <property type="match status" value="1"/>
</dbReference>
<name>A0A8H2VIB5_9SACH</name>
<dbReference type="AlphaFoldDB" id="A0A8H2VIB5"/>
<dbReference type="Proteomes" id="UP000644660">
    <property type="component" value="Unassembled WGS sequence"/>
</dbReference>
<gene>
    <name evidence="2" type="ORF">KABA2_08S04950</name>
</gene>
<keyword evidence="1" id="KW-1133">Transmembrane helix</keyword>
<evidence type="ECO:0000313" key="3">
    <source>
        <dbReference type="Proteomes" id="UP000644660"/>
    </source>
</evidence>
<dbReference type="OrthoDB" id="4053690at2759"/>
<dbReference type="RefSeq" id="XP_041408018.1">
    <property type="nucleotide sequence ID" value="XM_041552084.1"/>
</dbReference>
<dbReference type="EMBL" id="CAEFZW010000008">
    <property type="protein sequence ID" value="CAB4256174.1"/>
    <property type="molecule type" value="Genomic_DNA"/>
</dbReference>
<keyword evidence="1" id="KW-0812">Transmembrane</keyword>
<keyword evidence="1" id="KW-0472">Membrane</keyword>
<dbReference type="GeneID" id="64859246"/>
<protein>
    <submittedName>
        <fullName evidence="2">Similar to Saccharomyces cerevisiae YLR404W FLD1 Seipin protein involved in lipid droplet morphology, number, and size</fullName>
    </submittedName>
</protein>
<comment type="caution">
    <text evidence="2">The sequence shown here is derived from an EMBL/GenBank/DDBJ whole genome shotgun (WGS) entry which is preliminary data.</text>
</comment>
<accession>A0A8H2VIB5</accession>
<proteinExistence type="predicted"/>
<organism evidence="2 3">
    <name type="scientific">Maudiozyma barnettii</name>
    <dbReference type="NCBI Taxonomy" id="61262"/>
    <lineage>
        <taxon>Eukaryota</taxon>
        <taxon>Fungi</taxon>
        <taxon>Dikarya</taxon>
        <taxon>Ascomycota</taxon>
        <taxon>Saccharomycotina</taxon>
        <taxon>Saccharomycetes</taxon>
        <taxon>Saccharomycetales</taxon>
        <taxon>Saccharomycetaceae</taxon>
        <taxon>Maudiozyma</taxon>
    </lineage>
</organism>
<sequence length="312" mass="36197">MKINVSRPFQIIQWSSYVFAIFVVQFVIVLPLAFMLFNDFYRYLIPSDSSQLVPLSAFNLTQNGESHFHYYQELDKVPAHTDLPTVKQNGLVQHIPLREHIDYRIDAIFKFYCLIDDTKTPRHNIQDTTVSVYGYIVSGEYVLLYSKYVPIVCLTTKDSITLPDGRQLKGSRIKQYKTEWLNEIILDDISDFSTDSNIKGLAIRFNYGSIQRDLTDSFNHGFADKERYSMLMNIESQLNFRINFNQGIRNLMLRYHLTTYVIGTVVFHLTISSLMMITAAMAFYITNQKLAADNSNRDSKKPKRRTTEGKKA</sequence>
<evidence type="ECO:0000256" key="1">
    <source>
        <dbReference type="SAM" id="Phobius"/>
    </source>
</evidence>
<feature type="transmembrane region" description="Helical" evidence="1">
    <location>
        <begin position="14"/>
        <end position="37"/>
    </location>
</feature>
<evidence type="ECO:0000313" key="2">
    <source>
        <dbReference type="EMBL" id="CAB4256174.1"/>
    </source>
</evidence>
<feature type="transmembrane region" description="Helical" evidence="1">
    <location>
        <begin position="257"/>
        <end position="285"/>
    </location>
</feature>
<reference evidence="2 3" key="1">
    <citation type="submission" date="2020-05" db="EMBL/GenBank/DDBJ databases">
        <authorList>
            <person name="Casaregola S."/>
            <person name="Devillers H."/>
            <person name="Grondin C."/>
        </authorList>
    </citation>
    <scope>NUCLEOTIDE SEQUENCE [LARGE SCALE GENOMIC DNA]</scope>
    <source>
        <strain evidence="2 3">CLIB 1767</strain>
    </source>
</reference>
<keyword evidence="3" id="KW-1185">Reference proteome</keyword>